<keyword evidence="1" id="KW-1133">Transmembrane helix</keyword>
<organism evidence="2 3">
    <name type="scientific">Punica granatum</name>
    <name type="common">Pomegranate</name>
    <dbReference type="NCBI Taxonomy" id="22663"/>
    <lineage>
        <taxon>Eukaryota</taxon>
        <taxon>Viridiplantae</taxon>
        <taxon>Streptophyta</taxon>
        <taxon>Embryophyta</taxon>
        <taxon>Tracheophyta</taxon>
        <taxon>Spermatophyta</taxon>
        <taxon>Magnoliopsida</taxon>
        <taxon>eudicotyledons</taxon>
        <taxon>Gunneridae</taxon>
        <taxon>Pentapetalae</taxon>
        <taxon>rosids</taxon>
        <taxon>malvids</taxon>
        <taxon>Myrtales</taxon>
        <taxon>Lythraceae</taxon>
        <taxon>Punica</taxon>
    </lineage>
</organism>
<keyword evidence="1" id="KW-0812">Transmembrane</keyword>
<name>A0A2I0KPV1_PUNGR</name>
<reference evidence="2 3" key="1">
    <citation type="submission" date="2017-11" db="EMBL/GenBank/DDBJ databases">
        <title>De-novo sequencing of pomegranate (Punica granatum L.) genome.</title>
        <authorList>
            <person name="Akparov Z."/>
            <person name="Amiraslanov A."/>
            <person name="Hajiyeva S."/>
            <person name="Abbasov M."/>
            <person name="Kaur K."/>
            <person name="Hamwieh A."/>
            <person name="Solovyev V."/>
            <person name="Salamov A."/>
            <person name="Braich B."/>
            <person name="Kosarev P."/>
            <person name="Mahmoud A."/>
            <person name="Hajiyev E."/>
            <person name="Babayeva S."/>
            <person name="Izzatullayeva V."/>
            <person name="Mammadov A."/>
            <person name="Mammadov A."/>
            <person name="Sharifova S."/>
            <person name="Ojaghi J."/>
            <person name="Eynullazada K."/>
            <person name="Bayramov B."/>
            <person name="Abdulazimova A."/>
            <person name="Shahmuradov I."/>
        </authorList>
    </citation>
    <scope>NUCLEOTIDE SEQUENCE [LARGE SCALE GENOMIC DNA]</scope>
    <source>
        <strain evidence="3">cv. AG2017</strain>
        <tissue evidence="2">Leaf</tissue>
    </source>
</reference>
<proteinExistence type="predicted"/>
<dbReference type="AlphaFoldDB" id="A0A2I0KPV1"/>
<feature type="transmembrane region" description="Helical" evidence="1">
    <location>
        <begin position="79"/>
        <end position="102"/>
    </location>
</feature>
<dbReference type="EMBL" id="PGOL01000443">
    <property type="protein sequence ID" value="PKI70469.1"/>
    <property type="molecule type" value="Genomic_DNA"/>
</dbReference>
<evidence type="ECO:0000313" key="3">
    <source>
        <dbReference type="Proteomes" id="UP000233551"/>
    </source>
</evidence>
<keyword evidence="1" id="KW-0472">Membrane</keyword>
<sequence length="154" mass="17209">MISWALGFAGSGWCKARTSTFPQMSSKRKISLERGPFVAGMVPGKPKWIAQCDQGGPFSGSGSTRETKMNSKTQSESCFMVLVVLGCVQACFWVSFTCLWIGRHGSPVRKASANVRECPGLSRRLLKCAWRCYWSFWYQEGFLKSHIGHLSTLR</sequence>
<protein>
    <submittedName>
        <fullName evidence="2">Uncharacterized protein</fullName>
    </submittedName>
</protein>
<gene>
    <name evidence="2" type="ORF">CRG98_009139</name>
</gene>
<keyword evidence="3" id="KW-1185">Reference proteome</keyword>
<evidence type="ECO:0000256" key="1">
    <source>
        <dbReference type="SAM" id="Phobius"/>
    </source>
</evidence>
<comment type="caution">
    <text evidence="2">The sequence shown here is derived from an EMBL/GenBank/DDBJ whole genome shotgun (WGS) entry which is preliminary data.</text>
</comment>
<accession>A0A2I0KPV1</accession>
<dbReference type="Proteomes" id="UP000233551">
    <property type="component" value="Unassembled WGS sequence"/>
</dbReference>
<evidence type="ECO:0000313" key="2">
    <source>
        <dbReference type="EMBL" id="PKI70469.1"/>
    </source>
</evidence>